<sequence>MSQANPLPPELSAQLAALSPTQLAWLSGYCWAQSQLGETASVQTAFAVPEAAAPAAAPRRVTVLSASQTGNARRVAADLLVKLESAGINARLVAVADFKSKTLPEEDIVLLVTSTQGEGEPPEEAVPLYKLLFGKKAPDLSRLSFAVLGLGDSSYPKFCQAGKDFDAKLAELGATRLSALGECDLDFQTAANAWVETVSAKVAELCAQAATSVSDGLKPVQTPSSAAQVYTKEQPFTASLAVRQKITARNAEKDVQHIEIDLSGSGIRYQAGDSLGIWPVNAPDLVAEILALNNLNGSETVRLADGSETDIQTALTEHADITQNTPAFVQQYAALSGSEDLQRTVENAEALDTYLAVTPPVGVLADFPYPLDAQTLFGLFRAQTPRLYSIASAQDEVGDEVHLTVGMVRYEHHGHTYTGAASGFVGSTLEEGGSVRVFVEPNPHFCLPENGDTPVIMIGAGTGIAPFRAFMQQREANGDAGKNWLVFGNQRFTDDFLYQAEWLQYRKNGLLTRADLAWSRQGKEKVYVQHKLAENAAEVWAWLQQGAHIYVCGDATRMARDVDNTLLDIIAEQGKLSRDDAEEYLNGLREDRRYQRDVY</sequence>
<evidence type="ECO:0000256" key="2">
    <source>
        <dbReference type="ARBA" id="ARBA00022605"/>
    </source>
</evidence>
<feature type="binding site" evidence="12">
    <location>
        <begin position="67"/>
        <end position="72"/>
    </location>
    <ligand>
        <name>FMN</name>
        <dbReference type="ChEBI" id="CHEBI:58210"/>
    </ligand>
</feature>
<evidence type="ECO:0000313" key="16">
    <source>
        <dbReference type="Proteomes" id="UP000193303"/>
    </source>
</evidence>
<dbReference type="Gene3D" id="3.40.50.80">
    <property type="entry name" value="Nucleotide-binding domain of ferredoxin-NADP reductase (FNR) module"/>
    <property type="match status" value="1"/>
</dbReference>
<evidence type="ECO:0000256" key="10">
    <source>
        <dbReference type="ARBA" id="ARBA00052219"/>
    </source>
</evidence>
<dbReference type="Proteomes" id="UP000193303">
    <property type="component" value="Unassembled WGS sequence"/>
</dbReference>
<evidence type="ECO:0000256" key="4">
    <source>
        <dbReference type="ARBA" id="ARBA00022643"/>
    </source>
</evidence>
<proteinExistence type="predicted"/>
<dbReference type="PRINTS" id="PR00369">
    <property type="entry name" value="FLAVODOXIN"/>
</dbReference>
<dbReference type="InterPro" id="IPR017938">
    <property type="entry name" value="Riboflavin_synthase-like_b-brl"/>
</dbReference>
<keyword evidence="7 11" id="KW-0249">Electron transport</keyword>
<dbReference type="InterPro" id="IPR003097">
    <property type="entry name" value="CysJ-like_FAD-binding"/>
</dbReference>
<dbReference type="FunFam" id="3.40.50.80:FF:000001">
    <property type="entry name" value="NADPH--cytochrome P450 reductase 1"/>
    <property type="match status" value="1"/>
</dbReference>
<dbReference type="InterPro" id="IPR029039">
    <property type="entry name" value="Flavoprotein-like_sf"/>
</dbReference>
<dbReference type="PRINTS" id="PR00371">
    <property type="entry name" value="FPNCR"/>
</dbReference>
<dbReference type="Gene3D" id="3.40.50.360">
    <property type="match status" value="1"/>
</dbReference>
<dbReference type="InterPro" id="IPR008254">
    <property type="entry name" value="Flavodoxin/NO_synth"/>
</dbReference>
<keyword evidence="5 11" id="KW-0274">FAD</keyword>
<evidence type="ECO:0000256" key="12">
    <source>
        <dbReference type="PIRSR" id="PIRSR000207-1"/>
    </source>
</evidence>
<dbReference type="GO" id="GO:0070814">
    <property type="term" value="P:hydrogen sulfide biosynthetic process"/>
    <property type="evidence" value="ECO:0007669"/>
    <property type="project" value="UniProtKB-UniPathway"/>
</dbReference>
<evidence type="ECO:0000256" key="3">
    <source>
        <dbReference type="ARBA" id="ARBA00022630"/>
    </source>
</evidence>
<dbReference type="PROSITE" id="PS50902">
    <property type="entry name" value="FLAVODOXIN_LIKE"/>
    <property type="match status" value="1"/>
</dbReference>
<dbReference type="InterPro" id="IPR017927">
    <property type="entry name" value="FAD-bd_FR_type"/>
</dbReference>
<evidence type="ECO:0000256" key="5">
    <source>
        <dbReference type="ARBA" id="ARBA00022827"/>
    </source>
</evidence>
<evidence type="ECO:0000256" key="8">
    <source>
        <dbReference type="ARBA" id="ARBA00023002"/>
    </source>
</evidence>
<keyword evidence="8 11" id="KW-0560">Oxidoreductase</keyword>
<dbReference type="GO" id="GO:0050660">
    <property type="term" value="F:flavin adenine dinucleotide binding"/>
    <property type="evidence" value="ECO:0007669"/>
    <property type="project" value="InterPro"/>
</dbReference>
<dbReference type="SUPFAM" id="SSF52218">
    <property type="entry name" value="Flavoproteins"/>
    <property type="match status" value="1"/>
</dbReference>
<comment type="caution">
    <text evidence="15">The sequence shown here is derived from an EMBL/GenBank/DDBJ whole genome shotgun (WGS) entry which is preliminary data.</text>
</comment>
<dbReference type="PANTHER" id="PTHR19384">
    <property type="entry name" value="NITRIC OXIDE SYNTHASE-RELATED"/>
    <property type="match status" value="1"/>
</dbReference>
<dbReference type="OrthoDB" id="9816402at2"/>
<dbReference type="GO" id="GO:0004783">
    <property type="term" value="F:sulfite reductase (NADPH) activity"/>
    <property type="evidence" value="ECO:0007669"/>
    <property type="project" value="UniProtKB-EC"/>
</dbReference>
<dbReference type="Pfam" id="PF00667">
    <property type="entry name" value="FAD_binding_1"/>
    <property type="match status" value="1"/>
</dbReference>
<dbReference type="GO" id="GO:0019344">
    <property type="term" value="P:cysteine biosynthetic process"/>
    <property type="evidence" value="ECO:0007669"/>
    <property type="project" value="UniProtKB-KW"/>
</dbReference>
<dbReference type="EC" id="1.8.1.2" evidence="11"/>
<dbReference type="UniPathway" id="UPA00140">
    <property type="reaction ID" value="UER00207"/>
</dbReference>
<dbReference type="STRING" id="1931275.BV914_09055"/>
<comment type="cofactor">
    <cofactor evidence="11 12">
        <name>FAD</name>
        <dbReference type="ChEBI" id="CHEBI:57692"/>
    </cofactor>
    <text evidence="11 12">Binds 1 FAD per subunit.</text>
</comment>
<comment type="catalytic activity">
    <reaction evidence="10 11">
        <text>hydrogen sulfide + 3 NADP(+) + 3 H2O = sulfite + 3 NADPH + 4 H(+)</text>
        <dbReference type="Rhea" id="RHEA:13801"/>
        <dbReference type="ChEBI" id="CHEBI:15377"/>
        <dbReference type="ChEBI" id="CHEBI:15378"/>
        <dbReference type="ChEBI" id="CHEBI:17359"/>
        <dbReference type="ChEBI" id="CHEBI:29919"/>
        <dbReference type="ChEBI" id="CHEBI:57783"/>
        <dbReference type="ChEBI" id="CHEBI:58349"/>
        <dbReference type="EC" id="1.8.1.2"/>
    </reaction>
</comment>
<feature type="domain" description="Flavodoxin-like" evidence="13">
    <location>
        <begin position="61"/>
        <end position="199"/>
    </location>
</feature>
<dbReference type="InterPro" id="IPR023173">
    <property type="entry name" value="NADPH_Cyt_P450_Rdtase_alpha"/>
</dbReference>
<keyword evidence="9 11" id="KW-0198">Cysteine biosynthesis</keyword>
<evidence type="ECO:0000259" key="13">
    <source>
        <dbReference type="PROSITE" id="PS50902"/>
    </source>
</evidence>
<evidence type="ECO:0000256" key="1">
    <source>
        <dbReference type="ARBA" id="ARBA00022448"/>
    </source>
</evidence>
<comment type="function">
    <text evidence="11">Component of the sulfite reductase complex that catalyzes the 6-electron reduction of sulfite to sulfide. This is one of several activities required for the biosynthesis of L-cysteine from sulfate. The flavoprotein component catalyzes the electron flow from NADPH -&gt; FAD -&gt; FMN to the hemoprotein component.</text>
</comment>
<keyword evidence="2 11" id="KW-0028">Amino-acid biosynthesis</keyword>
<dbReference type="Gene3D" id="1.20.990.10">
    <property type="entry name" value="NADPH-cytochrome p450 Reductase, Chain A, domain 3"/>
    <property type="match status" value="1"/>
</dbReference>
<protein>
    <recommendedName>
        <fullName evidence="11">Sulfite reductase [NADPH] flavoprotein alpha-component</fullName>
        <shortName evidence="11">SiR-FP</shortName>
        <ecNumber evidence="11">1.8.1.2</ecNumber>
    </recommendedName>
</protein>
<feature type="binding site" evidence="12">
    <location>
        <position position="356"/>
    </location>
    <ligand>
        <name>FAD</name>
        <dbReference type="ChEBI" id="CHEBI:57692"/>
    </ligand>
</feature>
<organism evidence="15 16">
    <name type="scientific">Neisseria dumasiana</name>
    <dbReference type="NCBI Taxonomy" id="1931275"/>
    <lineage>
        <taxon>Bacteria</taxon>
        <taxon>Pseudomonadati</taxon>
        <taxon>Pseudomonadota</taxon>
        <taxon>Betaproteobacteria</taxon>
        <taxon>Neisseriales</taxon>
        <taxon>Neisseriaceae</taxon>
        <taxon>Neisseria</taxon>
    </lineage>
</organism>
<keyword evidence="1 11" id="KW-0813">Transport</keyword>
<dbReference type="GO" id="GO:0010181">
    <property type="term" value="F:FMN binding"/>
    <property type="evidence" value="ECO:0007669"/>
    <property type="project" value="InterPro"/>
</dbReference>
<feature type="binding site" evidence="12">
    <location>
        <begin position="519"/>
        <end position="520"/>
    </location>
    <ligand>
        <name>NADP(+)</name>
        <dbReference type="ChEBI" id="CHEBI:58349"/>
    </ligand>
</feature>
<dbReference type="AlphaFoldDB" id="A0A1X3DJ40"/>
<keyword evidence="3 11" id="KW-0285">Flavoprotein</keyword>
<feature type="binding site" evidence="12">
    <location>
        <begin position="386"/>
        <end position="389"/>
    </location>
    <ligand>
        <name>FAD</name>
        <dbReference type="ChEBI" id="CHEBI:57692"/>
    </ligand>
</feature>
<feature type="binding site" evidence="12">
    <location>
        <begin position="404"/>
        <end position="406"/>
    </location>
    <ligand>
        <name>FAD</name>
        <dbReference type="ChEBI" id="CHEBI:57692"/>
    </ligand>
</feature>
<feature type="domain" description="FAD-binding FR-type" evidence="14">
    <location>
        <begin position="233"/>
        <end position="448"/>
    </location>
</feature>
<dbReference type="InterPro" id="IPR001433">
    <property type="entry name" value="OxRdtase_FAD/NAD-bd"/>
</dbReference>
<dbReference type="NCBIfam" id="TIGR01931">
    <property type="entry name" value="cysJ"/>
    <property type="match status" value="1"/>
</dbReference>
<feature type="binding site" evidence="12">
    <location>
        <begin position="114"/>
        <end position="117"/>
    </location>
    <ligand>
        <name>FMN</name>
        <dbReference type="ChEBI" id="CHEBI:58210"/>
    </ligand>
</feature>
<dbReference type="CDD" id="cd06199">
    <property type="entry name" value="SiR"/>
    <property type="match status" value="1"/>
</dbReference>
<feature type="binding site" evidence="12">
    <location>
        <position position="561"/>
    </location>
    <ligand>
        <name>NADP(+)</name>
        <dbReference type="ChEBI" id="CHEBI:58349"/>
    </ligand>
</feature>
<evidence type="ECO:0000256" key="6">
    <source>
        <dbReference type="ARBA" id="ARBA00022857"/>
    </source>
</evidence>
<reference evidence="16" key="1">
    <citation type="submission" date="2017-01" db="EMBL/GenBank/DDBJ databases">
        <authorList>
            <person name="Mah S.A."/>
            <person name="Swanson W.J."/>
            <person name="Moy G.W."/>
            <person name="Vacquier V.D."/>
        </authorList>
    </citation>
    <scope>NUCLEOTIDE SEQUENCE [LARGE SCALE GENOMIC DNA]</scope>
    <source>
        <strain evidence="16">124861</strain>
    </source>
</reference>
<evidence type="ECO:0000313" key="15">
    <source>
        <dbReference type="EMBL" id="OSI20902.1"/>
    </source>
</evidence>
<dbReference type="RefSeq" id="WP_085359441.1">
    <property type="nucleotide sequence ID" value="NZ_MTAB01000013.1"/>
</dbReference>
<comment type="subunit">
    <text evidence="11">Alpha(8)-beta(8). The alpha component is a flavoprotein, the beta component is a hemoprotein.</text>
</comment>
<dbReference type="SUPFAM" id="SSF52343">
    <property type="entry name" value="Ferredoxin reductase-like, C-terminal NADP-linked domain"/>
    <property type="match status" value="1"/>
</dbReference>
<gene>
    <name evidence="15" type="ORF">BV912_07065</name>
</gene>
<dbReference type="SUPFAM" id="SSF63380">
    <property type="entry name" value="Riboflavin synthase domain-like"/>
    <property type="match status" value="1"/>
</dbReference>
<evidence type="ECO:0000256" key="9">
    <source>
        <dbReference type="ARBA" id="ARBA00023192"/>
    </source>
</evidence>
<feature type="binding site" evidence="12">
    <location>
        <position position="410"/>
    </location>
    <ligand>
        <name>FAD</name>
        <dbReference type="ChEBI" id="CHEBI:57692"/>
    </ligand>
</feature>
<dbReference type="Pfam" id="PF00258">
    <property type="entry name" value="Flavodoxin_1"/>
    <property type="match status" value="1"/>
</dbReference>
<keyword evidence="4 11" id="KW-0288">FMN</keyword>
<dbReference type="InterPro" id="IPR001094">
    <property type="entry name" value="Flavdoxin-like"/>
</dbReference>
<dbReference type="Gene3D" id="2.40.30.10">
    <property type="entry name" value="Translation factors"/>
    <property type="match status" value="1"/>
</dbReference>
<dbReference type="GO" id="GO:0005829">
    <property type="term" value="C:cytosol"/>
    <property type="evidence" value="ECO:0007669"/>
    <property type="project" value="TreeGrafter"/>
</dbReference>
<dbReference type="Pfam" id="PF00175">
    <property type="entry name" value="NAD_binding_1"/>
    <property type="match status" value="1"/>
</dbReference>
<dbReference type="InterPro" id="IPR001709">
    <property type="entry name" value="Flavoprot_Pyr_Nucl_cyt_Rdtase"/>
</dbReference>
<feature type="binding site" evidence="12">
    <location>
        <position position="599"/>
    </location>
    <ligand>
        <name>FAD</name>
        <dbReference type="ChEBI" id="CHEBI:57692"/>
    </ligand>
</feature>
<dbReference type="PROSITE" id="PS51384">
    <property type="entry name" value="FAD_FR"/>
    <property type="match status" value="1"/>
</dbReference>
<evidence type="ECO:0000259" key="14">
    <source>
        <dbReference type="PROSITE" id="PS51384"/>
    </source>
</evidence>
<evidence type="ECO:0000256" key="7">
    <source>
        <dbReference type="ARBA" id="ARBA00022982"/>
    </source>
</evidence>
<comment type="cofactor">
    <cofactor evidence="11 12">
        <name>FMN</name>
        <dbReference type="ChEBI" id="CHEBI:58210"/>
    </cofactor>
    <text evidence="11 12">Binds 1 FMN per subunit.</text>
</comment>
<evidence type="ECO:0000256" key="11">
    <source>
        <dbReference type="PIRNR" id="PIRNR000207"/>
    </source>
</evidence>
<feature type="binding site" evidence="12">
    <location>
        <position position="322"/>
    </location>
    <ligand>
        <name>FAD</name>
        <dbReference type="ChEBI" id="CHEBI:57692"/>
    </ligand>
</feature>
<dbReference type="EMBL" id="MTAB01000013">
    <property type="protein sequence ID" value="OSI20902.1"/>
    <property type="molecule type" value="Genomic_DNA"/>
</dbReference>
<dbReference type="PIRSF" id="PIRSF000207">
    <property type="entry name" value="SiR-FP_CysJ"/>
    <property type="match status" value="1"/>
</dbReference>
<comment type="pathway">
    <text evidence="11">Sulfur metabolism; hydrogen sulfide biosynthesis; hydrogen sulfide from sulfite (NADPH route): step 1/1.</text>
</comment>
<dbReference type="InterPro" id="IPR039261">
    <property type="entry name" value="FNR_nucleotide-bd"/>
</dbReference>
<feature type="binding site" evidence="12">
    <location>
        <begin position="525"/>
        <end position="529"/>
    </location>
    <ligand>
        <name>NADP(+)</name>
        <dbReference type="ChEBI" id="CHEBI:58349"/>
    </ligand>
</feature>
<dbReference type="PANTHER" id="PTHR19384:SF128">
    <property type="entry name" value="NADPH OXIDOREDUCTASE A"/>
    <property type="match status" value="1"/>
</dbReference>
<name>A0A1X3DJ40_9NEIS</name>
<feature type="binding site" evidence="12">
    <location>
        <begin position="419"/>
        <end position="422"/>
    </location>
    <ligand>
        <name>FAD</name>
        <dbReference type="ChEBI" id="CHEBI:57692"/>
    </ligand>
</feature>
<dbReference type="InterPro" id="IPR010199">
    <property type="entry name" value="CysJ"/>
</dbReference>
<feature type="binding site" evidence="12">
    <location>
        <begin position="150"/>
        <end position="159"/>
    </location>
    <ligand>
        <name>FMN</name>
        <dbReference type="ChEBI" id="CHEBI:58210"/>
    </ligand>
</feature>
<keyword evidence="6 11" id="KW-0521">NADP</keyword>
<accession>A0A1X3DJ40</accession>